<dbReference type="InterPro" id="IPR036388">
    <property type="entry name" value="WH-like_DNA-bd_sf"/>
</dbReference>
<name>M0NZS3_9EURY</name>
<keyword evidence="1" id="KW-0805">Transcription regulation</keyword>
<organism evidence="4 5">
    <name type="scientific">Halorubrum lipolyticum DSM 21995</name>
    <dbReference type="NCBI Taxonomy" id="1227482"/>
    <lineage>
        <taxon>Archaea</taxon>
        <taxon>Methanobacteriati</taxon>
        <taxon>Methanobacteriota</taxon>
        <taxon>Stenosarchaea group</taxon>
        <taxon>Halobacteria</taxon>
        <taxon>Halobacteriales</taxon>
        <taxon>Haloferacaceae</taxon>
        <taxon>Halorubrum</taxon>
    </lineage>
</organism>
<keyword evidence="5" id="KW-1185">Reference proteome</keyword>
<evidence type="ECO:0000313" key="4">
    <source>
        <dbReference type="EMBL" id="EMA63038.1"/>
    </source>
</evidence>
<comment type="caution">
    <text evidence="4">The sequence shown here is derived from an EMBL/GenBank/DDBJ whole genome shotgun (WGS) entry which is preliminary data.</text>
</comment>
<protein>
    <recommendedName>
        <fullName evidence="3">DUF7344 domain-containing protein</fullName>
    </recommendedName>
</protein>
<gene>
    <name evidence="4" type="ORF">C469_03420</name>
</gene>
<dbReference type="PATRIC" id="fig|1227482.3.peg.687"/>
<dbReference type="InterPro" id="IPR055768">
    <property type="entry name" value="DUF7344"/>
</dbReference>
<dbReference type="SUPFAM" id="SSF55781">
    <property type="entry name" value="GAF domain-like"/>
    <property type="match status" value="1"/>
</dbReference>
<evidence type="ECO:0000313" key="5">
    <source>
        <dbReference type="Proteomes" id="UP000011650"/>
    </source>
</evidence>
<dbReference type="Proteomes" id="UP000011650">
    <property type="component" value="Unassembled WGS sequence"/>
</dbReference>
<reference evidence="4 5" key="1">
    <citation type="journal article" date="2014" name="PLoS Genet.">
        <title>Phylogenetically driven sequencing of extremely halophilic archaea reveals strategies for static and dynamic osmo-response.</title>
        <authorList>
            <person name="Becker E.A."/>
            <person name="Seitzer P.M."/>
            <person name="Tritt A."/>
            <person name="Larsen D."/>
            <person name="Krusor M."/>
            <person name="Yao A.I."/>
            <person name="Wu D."/>
            <person name="Madern D."/>
            <person name="Eisen J.A."/>
            <person name="Darling A.E."/>
            <person name="Facciotti M.T."/>
        </authorList>
    </citation>
    <scope>NUCLEOTIDE SEQUENCE [LARGE SCALE GENOMIC DNA]</scope>
    <source>
        <strain evidence="4 5">DSM 21995</strain>
    </source>
</reference>
<dbReference type="Pfam" id="PF24035">
    <property type="entry name" value="DUF7344"/>
    <property type="match status" value="1"/>
</dbReference>
<dbReference type="Gene3D" id="3.30.450.40">
    <property type="match status" value="1"/>
</dbReference>
<dbReference type="STRING" id="1227482.C469_03420"/>
<dbReference type="EMBL" id="AOJG01000009">
    <property type="protein sequence ID" value="EMA63038.1"/>
    <property type="molecule type" value="Genomic_DNA"/>
</dbReference>
<dbReference type="InterPro" id="IPR029016">
    <property type="entry name" value="GAF-like_dom_sf"/>
</dbReference>
<evidence type="ECO:0000259" key="3">
    <source>
        <dbReference type="Pfam" id="PF24035"/>
    </source>
</evidence>
<keyword evidence="2" id="KW-0804">Transcription</keyword>
<evidence type="ECO:0000256" key="2">
    <source>
        <dbReference type="ARBA" id="ARBA00023163"/>
    </source>
</evidence>
<proteinExistence type="predicted"/>
<evidence type="ECO:0000256" key="1">
    <source>
        <dbReference type="ARBA" id="ARBA00023015"/>
    </source>
</evidence>
<dbReference type="AlphaFoldDB" id="M0NZS3"/>
<feature type="domain" description="DUF7344" evidence="3">
    <location>
        <begin position="177"/>
        <end position="239"/>
    </location>
</feature>
<sequence length="263" mass="29861">MLAPDIEPRTRLERLFEAETEEFDMNCAFLSSIDLDRETERFELAYGPHGILEPGTTVPLSETYCRKTITDPEGTMAVTDAAAEGWEDDPAYDTFELGSYLGTTVSVGDELYGTLCFAGTDAREEPVSDEEKALVELHSQWVEYTLAHWDEQPFRETRLDTVEERAVSSEAIDSMMDALKNRTRRAILTTLLDTTETSIAALERRFTPEEDRIALYHVHLPKLADAGYVRWDTRTDTITEGPKFAEAEPLVRLLKEYNRGFSE</sequence>
<accession>M0NZS3</accession>
<dbReference type="Gene3D" id="1.10.10.10">
    <property type="entry name" value="Winged helix-like DNA-binding domain superfamily/Winged helix DNA-binding domain"/>
    <property type="match status" value="1"/>
</dbReference>